<reference evidence="12" key="1">
    <citation type="submission" date="2020-10" db="EMBL/GenBank/DDBJ databases">
        <title>Genome Sequence of Monilinia vaccinii-corymbosi Sheds Light on Mummy Berry Disease Infection of Blueberry and Mating Type.</title>
        <authorList>
            <person name="Yow A.G."/>
            <person name="Zhang Y."/>
            <person name="Bansal K."/>
            <person name="Eacker S.M."/>
            <person name="Sullivan S."/>
            <person name="Liachko I."/>
            <person name="Cubeta M.A."/>
            <person name="Rollins J.A."/>
            <person name="Ashrafi H."/>
        </authorList>
    </citation>
    <scope>NUCLEOTIDE SEQUENCE</scope>
    <source>
        <strain evidence="12">RL-1</strain>
    </source>
</reference>
<organism evidence="12 13">
    <name type="scientific">Monilinia vaccinii-corymbosi</name>
    <dbReference type="NCBI Taxonomy" id="61207"/>
    <lineage>
        <taxon>Eukaryota</taxon>
        <taxon>Fungi</taxon>
        <taxon>Dikarya</taxon>
        <taxon>Ascomycota</taxon>
        <taxon>Pezizomycotina</taxon>
        <taxon>Leotiomycetes</taxon>
        <taxon>Helotiales</taxon>
        <taxon>Sclerotiniaceae</taxon>
        <taxon>Monilinia</taxon>
    </lineage>
</organism>
<feature type="active site" description="Proton donor" evidence="7">
    <location>
        <position position="313"/>
    </location>
</feature>
<keyword evidence="3" id="KW-0732">Signal</keyword>
<dbReference type="InterPro" id="IPR007934">
    <property type="entry name" value="AbfB_ABD"/>
</dbReference>
<evidence type="ECO:0000256" key="8">
    <source>
        <dbReference type="PIRSR" id="PIRSR638964-3"/>
    </source>
</evidence>
<evidence type="ECO:0000256" key="3">
    <source>
        <dbReference type="ARBA" id="ARBA00022729"/>
    </source>
</evidence>
<evidence type="ECO:0000256" key="7">
    <source>
        <dbReference type="PIRSR" id="PIRSR638964-1"/>
    </source>
</evidence>
<dbReference type="EC" id="3.2.1.55" evidence="9"/>
<dbReference type="GO" id="GO:0045493">
    <property type="term" value="P:xylan catabolic process"/>
    <property type="evidence" value="ECO:0007669"/>
    <property type="project" value="UniProtKB-KW"/>
</dbReference>
<dbReference type="InterPro" id="IPR015289">
    <property type="entry name" value="A-L-arabinofuranosidase_B_cat"/>
</dbReference>
<keyword evidence="6 9" id="KW-0326">Glycosidase</keyword>
<evidence type="ECO:0000313" key="13">
    <source>
        <dbReference type="Proteomes" id="UP000672032"/>
    </source>
</evidence>
<evidence type="ECO:0000256" key="9">
    <source>
        <dbReference type="RuleBase" id="RU367111"/>
    </source>
</evidence>
<keyword evidence="9" id="KW-0964">Secreted</keyword>
<comment type="subcellular location">
    <subcellularLocation>
        <location evidence="9">Secreted</location>
    </subcellularLocation>
</comment>
<dbReference type="EMBL" id="CP063410">
    <property type="protein sequence ID" value="QSZ36077.1"/>
    <property type="molecule type" value="Genomic_DNA"/>
</dbReference>
<dbReference type="Gene3D" id="2.80.10.50">
    <property type="match status" value="1"/>
</dbReference>
<dbReference type="GO" id="GO:0045490">
    <property type="term" value="P:pectin catabolic process"/>
    <property type="evidence" value="ECO:0007669"/>
    <property type="project" value="TreeGrafter"/>
</dbReference>
<dbReference type="PANTHER" id="PTHR39447">
    <property type="entry name" value="ALPHA-L-ARABINOFURANOSIDASE B"/>
    <property type="match status" value="1"/>
</dbReference>
<dbReference type="GO" id="GO:0046556">
    <property type="term" value="F:alpha-L-arabinofuranosidase activity"/>
    <property type="evidence" value="ECO:0007669"/>
    <property type="project" value="UniProtKB-UniRule"/>
</dbReference>
<feature type="domain" description="Alpha-L-arabinofuranosidase B catalytic" evidence="11">
    <location>
        <begin position="36"/>
        <end position="350"/>
    </location>
</feature>
<comment type="catalytic activity">
    <reaction evidence="1 9">
        <text>Hydrolysis of terminal non-reducing alpha-L-arabinofuranoside residues in alpha-L-arabinosides.</text>
        <dbReference type="EC" id="3.2.1.55"/>
    </reaction>
</comment>
<proteinExistence type="inferred from homology"/>
<keyword evidence="4 9" id="KW-0378">Hydrolase</keyword>
<dbReference type="FunFam" id="2.60.120.200:FF:000131">
    <property type="entry name" value="Probable alpha-L-arabinofuranosidase B"/>
    <property type="match status" value="1"/>
</dbReference>
<keyword evidence="8" id="KW-1015">Disulfide bond</keyword>
<evidence type="ECO:0000256" key="6">
    <source>
        <dbReference type="ARBA" id="ARBA00023295"/>
    </source>
</evidence>
<accession>A0A8A3PKY7</accession>
<evidence type="ECO:0000259" key="10">
    <source>
        <dbReference type="Pfam" id="PF05270"/>
    </source>
</evidence>
<feature type="active site" description="Nucleophile" evidence="7">
    <location>
        <position position="237"/>
    </location>
</feature>
<evidence type="ECO:0000259" key="11">
    <source>
        <dbReference type="Pfam" id="PF09206"/>
    </source>
</evidence>
<dbReference type="InterPro" id="IPR036195">
    <property type="entry name" value="AbfB_ABD_sf"/>
</dbReference>
<sequence length="515" mass="53644">MFSRPRPDLSRVVALGLFATGSLATSYNYLDTAIGPCDIYFAGQTPCIAAHSTTRALYGAYSGPLYQVKRGSDGTTTDISPLSAGGVANAAAQDTFCDGTTCLITIIYDQSGRKNDLTQAPGGAFKGPDVNGNDNLASATGAPVTLNGQKAYGVFISPGTGYRNNDVSGIAKGDEPEGMYAVLDGTHYNGGCCFDYGNAETNNHDTGNGHMEAIYFGDNTVWGKGAGSGPWLMADLENGLFTGLSPKTNTGAPSISDRFFTAIVKGGPNKWALRGGNAASGSLSTYYSGVRPNATGYNPMSKEGAIILGIGGDNSVSGQGTFHEGVITSGYPSDATENQVQANIVAAGYATTSLTSGTALKVGSSISLRVTTDGYNTRYIAHTGTSVDTQVVTSSSTTALKQKASWNVRTGLANSACFSFESVDTAGSYIRHSSFGLLLNANDGSKLFHEDATFCPQAGLNGQGNSIRAWSYPTRYFRHYSNLLYVASNGGVHTFDSAKSFNDDVSFVVSTGFAS</sequence>
<dbReference type="GO" id="GO:0046373">
    <property type="term" value="P:L-arabinose metabolic process"/>
    <property type="evidence" value="ECO:0007669"/>
    <property type="project" value="UniProtKB-UniRule"/>
</dbReference>
<dbReference type="GO" id="GO:0005576">
    <property type="term" value="C:extracellular region"/>
    <property type="evidence" value="ECO:0007669"/>
    <property type="project" value="UniProtKB-SubCell"/>
</dbReference>
<dbReference type="AlphaFoldDB" id="A0A8A3PKY7"/>
<dbReference type="UniPathway" id="UPA00667"/>
<keyword evidence="13" id="KW-1185">Reference proteome</keyword>
<name>A0A8A3PKY7_9HELO</name>
<dbReference type="SUPFAM" id="SSF110221">
    <property type="entry name" value="AbfB domain"/>
    <property type="match status" value="1"/>
</dbReference>
<comment type="pathway">
    <text evidence="9">Glycan metabolism; L-arabinan degradation.</text>
</comment>
<feature type="domain" description="Alpha-L-arabinofuranosidase B arabinose-binding" evidence="10">
    <location>
        <begin position="368"/>
        <end position="509"/>
    </location>
</feature>
<dbReference type="OrthoDB" id="157622at2759"/>
<evidence type="ECO:0000256" key="4">
    <source>
        <dbReference type="ARBA" id="ARBA00022801"/>
    </source>
</evidence>
<keyword evidence="9" id="KW-0858">Xylan degradation</keyword>
<protein>
    <recommendedName>
        <fullName evidence="9">Alpha-L-arabinofuranosidase</fullName>
        <ecNumber evidence="9">3.2.1.55</ecNumber>
    </recommendedName>
</protein>
<evidence type="ECO:0000256" key="5">
    <source>
        <dbReference type="ARBA" id="ARBA00023180"/>
    </source>
</evidence>
<dbReference type="Pfam" id="PF05270">
    <property type="entry name" value="AbfB"/>
    <property type="match status" value="1"/>
</dbReference>
<evidence type="ECO:0000313" key="12">
    <source>
        <dbReference type="EMBL" id="QSZ36077.1"/>
    </source>
</evidence>
<dbReference type="PANTHER" id="PTHR39447:SF2">
    <property type="entry name" value="ALPHA-L-ARABINOFURANOSIDASE B"/>
    <property type="match status" value="1"/>
</dbReference>
<dbReference type="Proteomes" id="UP000672032">
    <property type="component" value="Chromosome 6"/>
</dbReference>
<dbReference type="Gene3D" id="2.60.120.200">
    <property type="match status" value="1"/>
</dbReference>
<keyword evidence="5" id="KW-0325">Glycoprotein</keyword>
<dbReference type="GO" id="GO:0031222">
    <property type="term" value="P:arabinan catabolic process"/>
    <property type="evidence" value="ECO:0007669"/>
    <property type="project" value="UniProtKB-UniRule"/>
</dbReference>
<keyword evidence="9" id="KW-0624">Polysaccharide degradation</keyword>
<keyword evidence="9" id="KW-0119">Carbohydrate metabolism</keyword>
<dbReference type="InterPro" id="IPR038964">
    <property type="entry name" value="ABFB"/>
</dbReference>
<feature type="disulfide bond" evidence="8">
    <location>
        <begin position="37"/>
        <end position="47"/>
    </location>
</feature>
<feature type="disulfide bond" evidence="8">
    <location>
        <begin position="97"/>
        <end position="102"/>
    </location>
</feature>
<evidence type="ECO:0000256" key="1">
    <source>
        <dbReference type="ARBA" id="ARBA00001462"/>
    </source>
</evidence>
<dbReference type="InterPro" id="IPR013320">
    <property type="entry name" value="ConA-like_dom_sf"/>
</dbReference>
<feature type="disulfide bond" evidence="8">
    <location>
        <begin position="417"/>
        <end position="455"/>
    </location>
</feature>
<dbReference type="Pfam" id="PF09206">
    <property type="entry name" value="ArabFuran-catal"/>
    <property type="match status" value="1"/>
</dbReference>
<dbReference type="FunFam" id="2.80.10.50:FF:000059">
    <property type="entry name" value="Probable alpha-L-arabinofuranosidase B"/>
    <property type="match status" value="1"/>
</dbReference>
<dbReference type="CDD" id="cd23399">
    <property type="entry name" value="beta-trefoil_ABD_ABFB"/>
    <property type="match status" value="1"/>
</dbReference>
<dbReference type="SUPFAM" id="SSF49899">
    <property type="entry name" value="Concanavalin A-like lectins/glucanases"/>
    <property type="match status" value="1"/>
</dbReference>
<gene>
    <name evidence="12" type="ORF">DSL72_007201</name>
</gene>
<feature type="disulfide bond" evidence="8">
    <location>
        <begin position="192"/>
        <end position="193"/>
    </location>
</feature>
<evidence type="ECO:0000256" key="2">
    <source>
        <dbReference type="ARBA" id="ARBA00006963"/>
    </source>
</evidence>
<comment type="similarity">
    <text evidence="2 9">Belongs to the glycosyl hydrolase 54 family.</text>
</comment>